<reference evidence="4" key="1">
    <citation type="journal article" date="2019" name="Int. J. Syst. Evol. Microbiol.">
        <title>The Global Catalogue of Microorganisms (GCM) 10K type strain sequencing project: providing services to taxonomists for standard genome sequencing and annotation.</title>
        <authorList>
            <consortium name="The Broad Institute Genomics Platform"/>
            <consortium name="The Broad Institute Genome Sequencing Center for Infectious Disease"/>
            <person name="Wu L."/>
            <person name="Ma J."/>
        </authorList>
    </citation>
    <scope>NUCLEOTIDE SEQUENCE [LARGE SCALE GENOMIC DNA]</scope>
    <source>
        <strain evidence="4">NBRC 110044</strain>
    </source>
</reference>
<dbReference type="Pfam" id="PF06812">
    <property type="entry name" value="ImpA_N"/>
    <property type="match status" value="1"/>
</dbReference>
<comment type="caution">
    <text evidence="3">The sequence shown here is derived from an EMBL/GenBank/DDBJ whole genome shotgun (WGS) entry which is preliminary data.</text>
</comment>
<feature type="compositionally biased region" description="Gly residues" evidence="1">
    <location>
        <begin position="291"/>
        <end position="303"/>
    </location>
</feature>
<evidence type="ECO:0000313" key="3">
    <source>
        <dbReference type="EMBL" id="GLR12856.1"/>
    </source>
</evidence>
<feature type="compositionally biased region" description="Acidic residues" evidence="1">
    <location>
        <begin position="304"/>
        <end position="314"/>
    </location>
</feature>
<dbReference type="Proteomes" id="UP001156706">
    <property type="component" value="Unassembled WGS sequence"/>
</dbReference>
<dbReference type="PANTHER" id="PTHR37951">
    <property type="entry name" value="CYTOPLASMIC PROTEIN-RELATED"/>
    <property type="match status" value="1"/>
</dbReference>
<dbReference type="InterPro" id="IPR017740">
    <property type="entry name" value="TssA-like"/>
</dbReference>
<evidence type="ECO:0000259" key="2">
    <source>
        <dbReference type="Pfam" id="PF06812"/>
    </source>
</evidence>
<organism evidence="3 4">
    <name type="scientific">Chitinimonas prasina</name>
    <dbReference type="NCBI Taxonomy" id="1434937"/>
    <lineage>
        <taxon>Bacteria</taxon>
        <taxon>Pseudomonadati</taxon>
        <taxon>Pseudomonadota</taxon>
        <taxon>Betaproteobacteria</taxon>
        <taxon>Neisseriales</taxon>
        <taxon>Chitinibacteraceae</taxon>
        <taxon>Chitinimonas</taxon>
    </lineage>
</organism>
<dbReference type="PANTHER" id="PTHR37951:SF1">
    <property type="entry name" value="TYPE VI SECRETION SYSTEM COMPONENT TSSA1"/>
    <property type="match status" value="1"/>
</dbReference>
<dbReference type="NCBIfam" id="TIGR03363">
    <property type="entry name" value="VI_chp_8"/>
    <property type="match status" value="1"/>
</dbReference>
<protein>
    <recommendedName>
        <fullName evidence="2">ImpA N-terminal domain-containing protein</fullName>
    </recommendedName>
</protein>
<feature type="domain" description="ImpA N-terminal" evidence="2">
    <location>
        <begin position="26"/>
        <end position="147"/>
    </location>
</feature>
<keyword evidence="4" id="KW-1185">Reference proteome</keyword>
<proteinExistence type="predicted"/>
<evidence type="ECO:0000256" key="1">
    <source>
        <dbReference type="SAM" id="MobiDB-lite"/>
    </source>
</evidence>
<dbReference type="InterPro" id="IPR010657">
    <property type="entry name" value="ImpA_N"/>
</dbReference>
<name>A0ABQ5YHU3_9NEIS</name>
<accession>A0ABQ5YHU3</accession>
<evidence type="ECO:0000313" key="4">
    <source>
        <dbReference type="Proteomes" id="UP001156706"/>
    </source>
</evidence>
<sequence>MRPELTQKAKQFFQDRLGIPLEELLLPIEPDKPTGKSVRGNGVYSAIKEARREDDASVPLGAWAYELKQADWDKVSDIAAHALVSKTKDLQLAAWLLEAQIAKVGFEAIPACVLLMQSLCERYWEALYPRIDEGDQEYRANILRWVNEKLLPQIRLLPLTNANRNARDYGWADFEQAKRNEQLRAMHGRHGQQEIEGTTLQEFQSALSATSTESHTACYRLLADSLEALESFAATLTQLWGEEAPSLNGLAGLLEQIQALIAGELYKRGVRLSAPRGKEEKREAVATVSQSGGGSDGGNGGNGGEDDGGEDEGGNGDGPIRSRADAYHRLAVIADYLAAREPHSPVPYLILRAVEWGNMNTAELYHEVFMKFGGQLNVFELLGLDPEQK</sequence>
<dbReference type="EMBL" id="BSOG01000002">
    <property type="protein sequence ID" value="GLR12856.1"/>
    <property type="molecule type" value="Genomic_DNA"/>
</dbReference>
<gene>
    <name evidence="3" type="ORF">GCM10007907_16460</name>
</gene>
<dbReference type="RefSeq" id="WP_284195987.1">
    <property type="nucleotide sequence ID" value="NZ_BSOG01000002.1"/>
</dbReference>
<feature type="region of interest" description="Disordered" evidence="1">
    <location>
        <begin position="273"/>
        <end position="321"/>
    </location>
</feature>